<organism evidence="1 2">
    <name type="scientific">Candidatus Roizmanbacteria bacterium RIFCSPHIGHO2_02_FULL_38_11</name>
    <dbReference type="NCBI Taxonomy" id="1802039"/>
    <lineage>
        <taxon>Bacteria</taxon>
        <taxon>Candidatus Roizmaniibacteriota</taxon>
    </lineage>
</organism>
<proteinExistence type="predicted"/>
<accession>A0A1F7GXK7</accession>
<dbReference type="AlphaFoldDB" id="A0A1F7GXK7"/>
<name>A0A1F7GXK7_9BACT</name>
<sequence length="332" mass="38580">MIDLNPPEGWTKDGSDLPGDQYLELRREVQLIKKPSDCEVVKYQPPQPFIVLPDYDPENKTRRFIRLTETGLVVTYNQELDYYHYLKGKDSSVNFDMYLSAEARKLMTQLGWKRIRDLFQIDIEYINNKPFGARSLDPTRELNEAQIRRSINKVSDELQKVIGIPIAIKGTGKIVNPVYEWEFNRVREDLIGQYLRMRQLQVEARTVLTDEQKRIIELLPVYGVIKYPIETKEKYQEWLIMKKVVDGKMVKDVPYVMAMPGARPEDSIKYGFDDDKYSELAGALGLRRHPLWSDALRSLRSQGLSISDLAGRNILEQMTPSGGKRYTIIDQK</sequence>
<reference evidence="1 2" key="1">
    <citation type="journal article" date="2016" name="Nat. Commun.">
        <title>Thousands of microbial genomes shed light on interconnected biogeochemical processes in an aquifer system.</title>
        <authorList>
            <person name="Anantharaman K."/>
            <person name="Brown C.T."/>
            <person name="Hug L.A."/>
            <person name="Sharon I."/>
            <person name="Castelle C.J."/>
            <person name="Probst A.J."/>
            <person name="Thomas B.C."/>
            <person name="Singh A."/>
            <person name="Wilkins M.J."/>
            <person name="Karaoz U."/>
            <person name="Brodie E.L."/>
            <person name="Williams K.H."/>
            <person name="Hubbard S.S."/>
            <person name="Banfield J.F."/>
        </authorList>
    </citation>
    <scope>NUCLEOTIDE SEQUENCE [LARGE SCALE GENOMIC DNA]</scope>
</reference>
<evidence type="ECO:0000313" key="2">
    <source>
        <dbReference type="Proteomes" id="UP000177913"/>
    </source>
</evidence>
<gene>
    <name evidence="1" type="ORF">A3C25_00865</name>
</gene>
<evidence type="ECO:0000313" key="1">
    <source>
        <dbReference type="EMBL" id="OGK23651.1"/>
    </source>
</evidence>
<protein>
    <submittedName>
        <fullName evidence="1">Uncharacterized protein</fullName>
    </submittedName>
</protein>
<dbReference type="Proteomes" id="UP000177913">
    <property type="component" value="Unassembled WGS sequence"/>
</dbReference>
<comment type="caution">
    <text evidence="1">The sequence shown here is derived from an EMBL/GenBank/DDBJ whole genome shotgun (WGS) entry which is preliminary data.</text>
</comment>
<dbReference type="EMBL" id="MFZO01000044">
    <property type="protein sequence ID" value="OGK23651.1"/>
    <property type="molecule type" value="Genomic_DNA"/>
</dbReference>